<comment type="caution">
    <text evidence="1">The sequence shown here is derived from an EMBL/GenBank/DDBJ whole genome shotgun (WGS) entry which is preliminary data.</text>
</comment>
<sequence>MRTVIAFGRGIIMPQMMTDKKLFTTLKKIKMNYAEQQLPLSEVTKDTWPLLKSSLYFDKVKERYIMYISTHDNWRGGQVEADWIACSTTEINAFFGREVTAVTPLILVEDVAVKIKPFLDSRVMDNELVGIKLQSRKSILILSSSDLLILLRYLEHSPKIIRN</sequence>
<protein>
    <submittedName>
        <fullName evidence="1">Uncharacterized protein</fullName>
    </submittedName>
</protein>
<proteinExistence type="predicted"/>
<dbReference type="InterPro" id="IPR036754">
    <property type="entry name" value="YbaK/aa-tRNA-synt-asso_dom_sf"/>
</dbReference>
<dbReference type="PATRIC" id="fig|1423731.3.peg.130"/>
<keyword evidence="2" id="KW-1185">Reference proteome</keyword>
<name>A0A0R1M3D7_9LACO</name>
<dbReference type="GO" id="GO:0002161">
    <property type="term" value="F:aminoacyl-tRNA deacylase activity"/>
    <property type="evidence" value="ECO:0007669"/>
    <property type="project" value="InterPro"/>
</dbReference>
<reference evidence="1 2" key="1">
    <citation type="journal article" date="2015" name="Genome Announc.">
        <title>Expanding the biotechnology potential of lactobacilli through comparative genomics of 213 strains and associated genera.</title>
        <authorList>
            <person name="Sun Z."/>
            <person name="Harris H.M."/>
            <person name="McCann A."/>
            <person name="Guo C."/>
            <person name="Argimon S."/>
            <person name="Zhang W."/>
            <person name="Yang X."/>
            <person name="Jeffery I.B."/>
            <person name="Cooney J.C."/>
            <person name="Kagawa T.F."/>
            <person name="Liu W."/>
            <person name="Song Y."/>
            <person name="Salvetti E."/>
            <person name="Wrobel A."/>
            <person name="Rasinkangas P."/>
            <person name="Parkhill J."/>
            <person name="Rea M.C."/>
            <person name="O'Sullivan O."/>
            <person name="Ritari J."/>
            <person name="Douillard F.P."/>
            <person name="Paul Ross R."/>
            <person name="Yang R."/>
            <person name="Briner A.E."/>
            <person name="Felis G.E."/>
            <person name="de Vos W.M."/>
            <person name="Barrangou R."/>
            <person name="Klaenhammer T.R."/>
            <person name="Caufield P.W."/>
            <person name="Cui Y."/>
            <person name="Zhang H."/>
            <person name="O'Toole P.W."/>
        </authorList>
    </citation>
    <scope>NUCLEOTIDE SEQUENCE [LARGE SCALE GENOMIC DNA]</scope>
    <source>
        <strain evidence="1 2">DSM 19910</strain>
    </source>
</reference>
<dbReference type="SUPFAM" id="SSF55826">
    <property type="entry name" value="YbaK/ProRS associated domain"/>
    <property type="match status" value="1"/>
</dbReference>
<dbReference type="Gene3D" id="3.90.960.10">
    <property type="entry name" value="YbaK/aminoacyl-tRNA synthetase-associated domain"/>
    <property type="match status" value="1"/>
</dbReference>
<evidence type="ECO:0000313" key="1">
    <source>
        <dbReference type="EMBL" id="KRL00228.1"/>
    </source>
</evidence>
<dbReference type="AlphaFoldDB" id="A0A0R1M3D7"/>
<accession>A0A0R1M3D7</accession>
<dbReference type="Proteomes" id="UP000051621">
    <property type="component" value="Unassembled WGS sequence"/>
</dbReference>
<evidence type="ECO:0000313" key="2">
    <source>
        <dbReference type="Proteomes" id="UP000051621"/>
    </source>
</evidence>
<gene>
    <name evidence="1" type="ORF">FC81_GL000126</name>
</gene>
<dbReference type="EMBL" id="AZEF01000055">
    <property type="protein sequence ID" value="KRL00228.1"/>
    <property type="molecule type" value="Genomic_DNA"/>
</dbReference>
<organism evidence="1 2">
    <name type="scientific">Liquorilactobacillus capillatus DSM 19910</name>
    <dbReference type="NCBI Taxonomy" id="1423731"/>
    <lineage>
        <taxon>Bacteria</taxon>
        <taxon>Bacillati</taxon>
        <taxon>Bacillota</taxon>
        <taxon>Bacilli</taxon>
        <taxon>Lactobacillales</taxon>
        <taxon>Lactobacillaceae</taxon>
        <taxon>Liquorilactobacillus</taxon>
    </lineage>
</organism>